<proteinExistence type="predicted"/>
<name>A0A077X0U2_9FUNG</name>
<feature type="signal peptide" evidence="2">
    <location>
        <begin position="1"/>
        <end position="22"/>
    </location>
</feature>
<protein>
    <recommendedName>
        <fullName evidence="4">Extracellular membrane protein CFEM domain-containing protein</fullName>
    </recommendedName>
</protein>
<evidence type="ECO:0000256" key="2">
    <source>
        <dbReference type="SAM" id="SignalP"/>
    </source>
</evidence>
<dbReference type="EMBL" id="LK023368">
    <property type="protein sequence ID" value="CDS13099.1"/>
    <property type="molecule type" value="Genomic_DNA"/>
</dbReference>
<dbReference type="PROSITE" id="PS51257">
    <property type="entry name" value="PROKAR_LIPOPROTEIN"/>
    <property type="match status" value="1"/>
</dbReference>
<organism evidence="3">
    <name type="scientific">Lichtheimia ramosa</name>
    <dbReference type="NCBI Taxonomy" id="688394"/>
    <lineage>
        <taxon>Eukaryota</taxon>
        <taxon>Fungi</taxon>
        <taxon>Fungi incertae sedis</taxon>
        <taxon>Mucoromycota</taxon>
        <taxon>Mucoromycotina</taxon>
        <taxon>Mucoromycetes</taxon>
        <taxon>Mucorales</taxon>
        <taxon>Lichtheimiaceae</taxon>
        <taxon>Lichtheimia</taxon>
    </lineage>
</organism>
<feature type="region of interest" description="Disordered" evidence="1">
    <location>
        <begin position="417"/>
        <end position="487"/>
    </location>
</feature>
<keyword evidence="2" id="KW-0732">Signal</keyword>
<evidence type="ECO:0008006" key="4">
    <source>
        <dbReference type="Google" id="ProtNLM"/>
    </source>
</evidence>
<feature type="compositionally biased region" description="Pro residues" evidence="1">
    <location>
        <begin position="172"/>
        <end position="182"/>
    </location>
</feature>
<gene>
    <name evidence="3" type="ORF">LRAMOSA05283</name>
</gene>
<feature type="compositionally biased region" description="Acidic residues" evidence="1">
    <location>
        <begin position="186"/>
        <end position="218"/>
    </location>
</feature>
<evidence type="ECO:0000256" key="1">
    <source>
        <dbReference type="SAM" id="MobiDB-lite"/>
    </source>
</evidence>
<feature type="chain" id="PRO_5001726760" description="Extracellular membrane protein CFEM domain-containing protein" evidence="2">
    <location>
        <begin position="23"/>
        <end position="593"/>
    </location>
</feature>
<feature type="compositionally biased region" description="Low complexity" evidence="1">
    <location>
        <begin position="470"/>
        <end position="485"/>
    </location>
</feature>
<feature type="region of interest" description="Disordered" evidence="1">
    <location>
        <begin position="538"/>
        <end position="565"/>
    </location>
</feature>
<feature type="region of interest" description="Disordered" evidence="1">
    <location>
        <begin position="122"/>
        <end position="245"/>
    </location>
</feature>
<accession>A0A077X0U2</accession>
<feature type="compositionally biased region" description="Acidic residues" evidence="1">
    <location>
        <begin position="441"/>
        <end position="460"/>
    </location>
</feature>
<reference evidence="3" key="1">
    <citation type="journal article" date="2014" name="Genome Announc.">
        <title>De novo whole-genome sequence and genome annotation of Lichtheimia ramosa.</title>
        <authorList>
            <person name="Linde J."/>
            <person name="Schwartze V."/>
            <person name="Binder U."/>
            <person name="Lass-Florl C."/>
            <person name="Voigt K."/>
            <person name="Horn F."/>
        </authorList>
    </citation>
    <scope>NUCLEOTIDE SEQUENCE</scope>
    <source>
        <strain evidence="3">JMRC FSU:6197</strain>
    </source>
</reference>
<sequence length="593" mass="63691">MRPYSIVFATTLVALLTQPSMGLICGCADGDTVCTNACVSDIEKCIVECGVTSKDCYKQCARRLVPPKVVDDIQSISSIAHKIASVSAFLADPTAAVESIASDVIDEIPNIPNVIHEVPLPTPFPLPAGNDDDDNGVDDDGDISILPFPLPDDIKPSPSILPFPLPDGDDLPTPPLPNPVPKPAETDNDEDCDDDDDNDDDYDNWDDDSWDDDSWDDGSWDKDDSKSIKGFPQKIPSGLDLPDLDDIKQNGKTHLSDLLDDIKTDDKPRLSDLLDDQVDDNSRDISSIRDLLLHMPKGVRLNHDWIEQYLRHAATTTTTPSTDSEQDDKIKDLLQDVADSAPSDVVKDLPLDRDLLDQYLPKSTVPSSVDEDNLDDDKLKDMIQGLMDDKAVPDVPLNALPSDIPLDALPSGIPLDALPSDIPMDEIPSDLPAGYPKSTDNDDDEDDEDCDDDEDDDDDEHDHKAKMGGIPTTPIVDPVPTDLPTGSNMPVPDALPSDIADALPSDLPAPYADAASDAAKLVAPANSQQLQSTVTAHTTSTSHISAPSLGMLHASGSAGHDDNHDNGAVSDTKALTIVSSLAMVGTTLVFFQL</sequence>
<dbReference type="AlphaFoldDB" id="A0A077X0U2"/>
<feature type="compositionally biased region" description="Acidic residues" evidence="1">
    <location>
        <begin position="130"/>
        <end position="142"/>
    </location>
</feature>
<dbReference type="OrthoDB" id="3565477at2759"/>
<feature type="compositionally biased region" description="Low complexity" evidence="1">
    <location>
        <begin position="538"/>
        <end position="548"/>
    </location>
</feature>
<evidence type="ECO:0000313" key="3">
    <source>
        <dbReference type="EMBL" id="CDS13099.1"/>
    </source>
</evidence>